<evidence type="ECO:0000256" key="2">
    <source>
        <dbReference type="ARBA" id="ARBA00022692"/>
    </source>
</evidence>
<name>A0ABZ3J6M4_SPOA4</name>
<dbReference type="PRINTS" id="PR01840">
    <property type="entry name" value="TATCFAMILY"/>
</dbReference>
<evidence type="ECO:0000313" key="5">
    <source>
        <dbReference type="EMBL" id="XFO73720.1"/>
    </source>
</evidence>
<keyword evidence="2" id="KW-0812">Transmembrane</keyword>
<evidence type="ECO:0000256" key="4">
    <source>
        <dbReference type="ARBA" id="ARBA00023136"/>
    </source>
</evidence>
<proteinExistence type="predicted"/>
<dbReference type="InterPro" id="IPR002033">
    <property type="entry name" value="TatC"/>
</dbReference>
<dbReference type="Proteomes" id="UP000216052">
    <property type="component" value="Chromosome"/>
</dbReference>
<keyword evidence="3" id="KW-1133">Transmembrane helix</keyword>
<organism evidence="5 6">
    <name type="scientific">Sporomusa acidovorans (strain ATCC 49682 / DSM 3132 / Mol)</name>
    <dbReference type="NCBI Taxonomy" id="1123286"/>
    <lineage>
        <taxon>Bacteria</taxon>
        <taxon>Bacillati</taxon>
        <taxon>Bacillota</taxon>
        <taxon>Negativicutes</taxon>
        <taxon>Selenomonadales</taxon>
        <taxon>Sporomusaceae</taxon>
        <taxon>Sporomusa</taxon>
    </lineage>
</organism>
<reference evidence="5" key="1">
    <citation type="submission" date="2024-05" db="EMBL/GenBank/DDBJ databases">
        <title>Isolation and characterization of Sporomusa carbonis sp. nov., a carboxydotrophic hydrogenogen in the genus of Sporomusa isolated from a charcoal burning pile.</title>
        <authorList>
            <person name="Boeer T."/>
            <person name="Rosenbaum F."/>
            <person name="Eysell L."/>
            <person name="Mueller V."/>
            <person name="Daniel R."/>
            <person name="Poehlein A."/>
        </authorList>
    </citation>
    <scope>NUCLEOTIDE SEQUENCE [LARGE SCALE GENOMIC DNA]</scope>
    <source>
        <strain evidence="5">DSM 3132</strain>
    </source>
</reference>
<keyword evidence="4" id="KW-0472">Membrane</keyword>
<protein>
    <submittedName>
        <fullName evidence="5">Sec-independent protein translocase protein TatC</fullName>
    </submittedName>
</protein>
<keyword evidence="6" id="KW-1185">Reference proteome</keyword>
<evidence type="ECO:0000256" key="1">
    <source>
        <dbReference type="ARBA" id="ARBA00004141"/>
    </source>
</evidence>
<comment type="subcellular location">
    <subcellularLocation>
        <location evidence="1">Membrane</location>
        <topology evidence="1">Multi-pass membrane protein</topology>
    </subcellularLocation>
</comment>
<accession>A0ABZ3J6M4</accession>
<evidence type="ECO:0000313" key="6">
    <source>
        <dbReference type="Proteomes" id="UP000216052"/>
    </source>
</evidence>
<sequence>MSEITIDSSDEEPLGTEVAIDKMSIVDHLQELRKRIITAIIAVVAGGAVCYLYASELVYFITKPAGKLYYMSPSEAFFSYLTVSFFVGFLLAVPVVLYQVWAFIAPALSNKERISSAILFPSSVLLFLWD</sequence>
<dbReference type="Pfam" id="PF00902">
    <property type="entry name" value="TatC"/>
    <property type="match status" value="1"/>
</dbReference>
<evidence type="ECO:0000256" key="3">
    <source>
        <dbReference type="ARBA" id="ARBA00022989"/>
    </source>
</evidence>
<dbReference type="PANTHER" id="PTHR30371:SF0">
    <property type="entry name" value="SEC-INDEPENDENT PROTEIN TRANSLOCASE PROTEIN TATC, CHLOROPLASTIC-RELATED"/>
    <property type="match status" value="1"/>
</dbReference>
<gene>
    <name evidence="5" type="primary">tatC_3</name>
    <name evidence="5" type="ORF">SPACI_038270</name>
</gene>
<dbReference type="EMBL" id="CP155571">
    <property type="protein sequence ID" value="XFO73720.1"/>
    <property type="molecule type" value="Genomic_DNA"/>
</dbReference>
<dbReference type="PANTHER" id="PTHR30371">
    <property type="entry name" value="SEC-INDEPENDENT PROTEIN TRANSLOCASE PROTEIN TATC"/>
    <property type="match status" value="1"/>
</dbReference>